<gene>
    <name evidence="2" type="ORF">UT28_C0001G0324</name>
</gene>
<sequence>MQITKQIDPPVLPVKPTLYKSDALEIVVRIIEAALFLFGLFLFSSILNRLHTFGRSMVILMVLIGIFALDRFFDYLFSFFPDNREKFNVYRNKKKKILQDHQQDIEVKTQQFRSIMHPLVCWEYYPHSFAPHYEVTWYFGGNEPETNEFGGVYVTRVKGNGSVQFPEAYFDRQGQLNLGSKIVLYVKSEIGDFTVPQSIINNITVFNDDSTTGRK</sequence>
<keyword evidence="1" id="KW-0812">Transmembrane</keyword>
<dbReference type="Proteomes" id="UP000035648">
    <property type="component" value="Chromosome"/>
</dbReference>
<protein>
    <submittedName>
        <fullName evidence="2">Uncharacterized protein</fullName>
    </submittedName>
</protein>
<feature type="transmembrane region" description="Helical" evidence="1">
    <location>
        <begin position="58"/>
        <end position="80"/>
    </location>
</feature>
<proteinExistence type="predicted"/>
<evidence type="ECO:0000313" key="2">
    <source>
        <dbReference type="EMBL" id="AKM82133.1"/>
    </source>
</evidence>
<name>A0A0G4B3Y1_9BACT</name>
<evidence type="ECO:0000256" key="1">
    <source>
        <dbReference type="SAM" id="Phobius"/>
    </source>
</evidence>
<reference evidence="2 3" key="1">
    <citation type="journal article" date="2015" name="Nature">
        <title>rRNA introns, odd ribosomes, and small enigmatic genomes across a large radiation of phyla.</title>
        <authorList>
            <person name="Brown C.T."/>
            <person name="Hug L.A."/>
            <person name="Thomas B.C."/>
            <person name="Sharon I."/>
            <person name="Castelle C.J."/>
            <person name="Singh A."/>
            <person name="Wilkins M.J."/>
            <person name="Williams K.H."/>
            <person name="Banfield J.F."/>
        </authorList>
    </citation>
    <scope>NUCLEOTIDE SEQUENCE [LARGE SCALE GENOMIC DNA]</scope>
</reference>
<keyword evidence="1" id="KW-0472">Membrane</keyword>
<keyword evidence="1" id="KW-1133">Transmembrane helix</keyword>
<dbReference type="KEGG" id="bbgw:UT28_C0001G0324"/>
<feature type="transmembrane region" description="Helical" evidence="1">
    <location>
        <begin position="26"/>
        <end position="46"/>
    </location>
</feature>
<dbReference type="EMBL" id="CP011213">
    <property type="protein sequence ID" value="AKM82133.1"/>
    <property type="molecule type" value="Genomic_DNA"/>
</dbReference>
<dbReference type="AlphaFoldDB" id="A0A0G4B3Y1"/>
<evidence type="ECO:0000313" key="3">
    <source>
        <dbReference type="Proteomes" id="UP000035648"/>
    </source>
</evidence>
<accession>A0A0G4B3Y1</accession>
<organism evidence="2 3">
    <name type="scientific">Berkelbacteria bacterium GW2011_GWE1_39_12</name>
    <dbReference type="NCBI Taxonomy" id="1618337"/>
    <lineage>
        <taxon>Bacteria</taxon>
        <taxon>Candidatus Berkelbacteria</taxon>
    </lineage>
</organism>